<dbReference type="GO" id="GO:0005737">
    <property type="term" value="C:cytoplasm"/>
    <property type="evidence" value="ECO:0007669"/>
    <property type="project" value="TreeGrafter"/>
</dbReference>
<dbReference type="InterPro" id="IPR012336">
    <property type="entry name" value="Thioredoxin-like_fold"/>
</dbReference>
<organism evidence="4 5">
    <name type="scientific">Corynascus novoguineensis</name>
    <dbReference type="NCBI Taxonomy" id="1126955"/>
    <lineage>
        <taxon>Eukaryota</taxon>
        <taxon>Fungi</taxon>
        <taxon>Dikarya</taxon>
        <taxon>Ascomycota</taxon>
        <taxon>Pezizomycotina</taxon>
        <taxon>Sordariomycetes</taxon>
        <taxon>Sordariomycetidae</taxon>
        <taxon>Sordariales</taxon>
        <taxon>Chaetomiaceae</taxon>
        <taxon>Corynascus</taxon>
    </lineage>
</organism>
<evidence type="ECO:0000313" key="5">
    <source>
        <dbReference type="Proteomes" id="UP001303647"/>
    </source>
</evidence>
<comment type="caution">
    <text evidence="4">The sequence shown here is derived from an EMBL/GenBank/DDBJ whole genome shotgun (WGS) entry which is preliminary data.</text>
</comment>
<dbReference type="AlphaFoldDB" id="A0AAN7HLV5"/>
<feature type="domain" description="Thioredoxin-like fold" evidence="3">
    <location>
        <begin position="26"/>
        <end position="136"/>
    </location>
</feature>
<evidence type="ECO:0000259" key="3">
    <source>
        <dbReference type="Pfam" id="PF17172"/>
    </source>
</evidence>
<dbReference type="InterPro" id="IPR040079">
    <property type="entry name" value="Glutathione_S-Trfase"/>
</dbReference>
<dbReference type="Pfam" id="PF17172">
    <property type="entry name" value="GST_N_4"/>
    <property type="match status" value="1"/>
</dbReference>
<dbReference type="EMBL" id="MU857682">
    <property type="protein sequence ID" value="KAK4246093.1"/>
    <property type="molecule type" value="Genomic_DNA"/>
</dbReference>
<comment type="similarity">
    <text evidence="2">Belongs to the GST superfamily.</text>
</comment>
<dbReference type="PANTHER" id="PTHR12289">
    <property type="entry name" value="METAXIN RELATED"/>
    <property type="match status" value="1"/>
</dbReference>
<dbReference type="Proteomes" id="UP001303647">
    <property type="component" value="Unassembled WGS sequence"/>
</dbReference>
<keyword evidence="5" id="KW-1185">Reference proteome</keyword>
<sequence>MAAPKPTPSLTVYRGFPTRGCYTFSPFVNKLEARLRIGGLPYRVETGSVFKAPRGKIPYLDLDRADGDGGNKAGDNEPPEQLCDSTLIPRRLVDEGYMPDLNAALTPAERARDLAVRAMLEDKLYFFQMRERWIDNYYTMRDTVLGFMLFPMRVLIGLFAYRNVKNTLHGQGVLRFTADEAQALRVEVWEAVNAMLLASRNKAHEAGRDEGPFWVLGGAAPTEADATVFGFVVASLDCKQAPTTNEIIRSFPVLMDYAARIHDQYFSDYKRWTE</sequence>
<dbReference type="InterPro" id="IPR026928">
    <property type="entry name" value="FAX/IsoI-like"/>
</dbReference>
<dbReference type="SFLD" id="SFLDG01200">
    <property type="entry name" value="SUF1.1"/>
    <property type="match status" value="1"/>
</dbReference>
<dbReference type="PANTHER" id="PTHR12289:SF41">
    <property type="entry name" value="FAILED AXON CONNECTIONS-RELATED"/>
    <property type="match status" value="1"/>
</dbReference>
<evidence type="ECO:0000256" key="1">
    <source>
        <dbReference type="ARBA" id="ARBA00006475"/>
    </source>
</evidence>
<reference evidence="4" key="1">
    <citation type="journal article" date="2023" name="Mol. Phylogenet. Evol.">
        <title>Genome-scale phylogeny and comparative genomics of the fungal order Sordariales.</title>
        <authorList>
            <person name="Hensen N."/>
            <person name="Bonometti L."/>
            <person name="Westerberg I."/>
            <person name="Brannstrom I.O."/>
            <person name="Guillou S."/>
            <person name="Cros-Aarteil S."/>
            <person name="Calhoun S."/>
            <person name="Haridas S."/>
            <person name="Kuo A."/>
            <person name="Mondo S."/>
            <person name="Pangilinan J."/>
            <person name="Riley R."/>
            <person name="LaButti K."/>
            <person name="Andreopoulos B."/>
            <person name="Lipzen A."/>
            <person name="Chen C."/>
            <person name="Yan M."/>
            <person name="Daum C."/>
            <person name="Ng V."/>
            <person name="Clum A."/>
            <person name="Steindorff A."/>
            <person name="Ohm R.A."/>
            <person name="Martin F."/>
            <person name="Silar P."/>
            <person name="Natvig D.O."/>
            <person name="Lalanne C."/>
            <person name="Gautier V."/>
            <person name="Ament-Velasquez S.L."/>
            <person name="Kruys A."/>
            <person name="Hutchinson M.I."/>
            <person name="Powell A.J."/>
            <person name="Barry K."/>
            <person name="Miller A.N."/>
            <person name="Grigoriev I.V."/>
            <person name="Debuchy R."/>
            <person name="Gladieux P."/>
            <person name="Hiltunen Thoren M."/>
            <person name="Johannesson H."/>
        </authorList>
    </citation>
    <scope>NUCLEOTIDE SEQUENCE</scope>
    <source>
        <strain evidence="4">CBS 359.72</strain>
    </source>
</reference>
<dbReference type="SFLD" id="SFLDS00019">
    <property type="entry name" value="Glutathione_Transferase_(cytos"/>
    <property type="match status" value="1"/>
</dbReference>
<reference evidence="4" key="2">
    <citation type="submission" date="2023-05" db="EMBL/GenBank/DDBJ databases">
        <authorList>
            <consortium name="Lawrence Berkeley National Laboratory"/>
            <person name="Steindorff A."/>
            <person name="Hensen N."/>
            <person name="Bonometti L."/>
            <person name="Westerberg I."/>
            <person name="Brannstrom I.O."/>
            <person name="Guillou S."/>
            <person name="Cros-Aarteil S."/>
            <person name="Calhoun S."/>
            <person name="Haridas S."/>
            <person name="Kuo A."/>
            <person name="Mondo S."/>
            <person name="Pangilinan J."/>
            <person name="Riley R."/>
            <person name="Labutti K."/>
            <person name="Andreopoulos B."/>
            <person name="Lipzen A."/>
            <person name="Chen C."/>
            <person name="Yanf M."/>
            <person name="Daum C."/>
            <person name="Ng V."/>
            <person name="Clum A."/>
            <person name="Ohm R."/>
            <person name="Martin F."/>
            <person name="Silar P."/>
            <person name="Natvig D."/>
            <person name="Lalanne C."/>
            <person name="Gautier V."/>
            <person name="Ament-Velasquez S.L."/>
            <person name="Kruys A."/>
            <person name="Hutchinson M.I."/>
            <person name="Powell A.J."/>
            <person name="Barry K."/>
            <person name="Miller A.N."/>
            <person name="Grigoriev I.V."/>
            <person name="Debuchy R."/>
            <person name="Gladieux P."/>
            <person name="Thoren M.H."/>
            <person name="Johannesson H."/>
        </authorList>
    </citation>
    <scope>NUCLEOTIDE SEQUENCE</scope>
    <source>
        <strain evidence="4">CBS 359.72</strain>
    </source>
</reference>
<protein>
    <recommendedName>
        <fullName evidence="3">Thioredoxin-like fold domain-containing protein</fullName>
    </recommendedName>
</protein>
<comment type="similarity">
    <text evidence="1">Belongs to the FAX family.</text>
</comment>
<dbReference type="InterPro" id="IPR050931">
    <property type="entry name" value="Mito_Protein_Transport_Metaxin"/>
</dbReference>
<evidence type="ECO:0000256" key="2">
    <source>
        <dbReference type="ARBA" id="ARBA00007409"/>
    </source>
</evidence>
<name>A0AAN7HLV5_9PEZI</name>
<gene>
    <name evidence="4" type="ORF">C7999DRAFT_15747</name>
</gene>
<proteinExistence type="inferred from homology"/>
<accession>A0AAN7HLV5</accession>
<dbReference type="SFLD" id="SFLDG01180">
    <property type="entry name" value="SUF1"/>
    <property type="match status" value="1"/>
</dbReference>
<evidence type="ECO:0000313" key="4">
    <source>
        <dbReference type="EMBL" id="KAK4246093.1"/>
    </source>
</evidence>